<protein>
    <submittedName>
        <fullName evidence="1">Unannotated protein</fullName>
    </submittedName>
</protein>
<dbReference type="AlphaFoldDB" id="A0A6J6PSJ9"/>
<evidence type="ECO:0000313" key="1">
    <source>
        <dbReference type="EMBL" id="CAB4701717.1"/>
    </source>
</evidence>
<dbReference type="EMBL" id="CAEZXS010000108">
    <property type="protein sequence ID" value="CAB4701717.1"/>
    <property type="molecule type" value="Genomic_DNA"/>
</dbReference>
<organism evidence="1">
    <name type="scientific">freshwater metagenome</name>
    <dbReference type="NCBI Taxonomy" id="449393"/>
    <lineage>
        <taxon>unclassified sequences</taxon>
        <taxon>metagenomes</taxon>
        <taxon>ecological metagenomes</taxon>
    </lineage>
</organism>
<sequence>MAFYWLQPQIEHLAGQRNVTLQDDKGRQK</sequence>
<gene>
    <name evidence="1" type="ORF">UFOPK2582_00974</name>
    <name evidence="2" type="ORF">UFOPK4173_00990</name>
</gene>
<name>A0A6J6PSJ9_9ZZZZ</name>
<reference evidence="1" key="1">
    <citation type="submission" date="2020-05" db="EMBL/GenBank/DDBJ databases">
        <authorList>
            <person name="Chiriac C."/>
            <person name="Salcher M."/>
            <person name="Ghai R."/>
            <person name="Kavagutti S V."/>
        </authorList>
    </citation>
    <scope>NUCLEOTIDE SEQUENCE</scope>
</reference>
<dbReference type="EMBL" id="CAFBPW010000102">
    <property type="protein sequence ID" value="CAB5034570.1"/>
    <property type="molecule type" value="Genomic_DNA"/>
</dbReference>
<proteinExistence type="predicted"/>
<evidence type="ECO:0000313" key="2">
    <source>
        <dbReference type="EMBL" id="CAB5034570.1"/>
    </source>
</evidence>
<accession>A0A6J6PSJ9</accession>